<gene>
    <name evidence="5" type="primary">purL_1</name>
    <name evidence="2" type="synonym">purL</name>
    <name evidence="5" type="ORF">McpCs1_00450</name>
</gene>
<evidence type="ECO:0000259" key="3">
    <source>
        <dbReference type="Pfam" id="PF00586"/>
    </source>
</evidence>
<evidence type="ECO:0000259" key="4">
    <source>
        <dbReference type="Pfam" id="PF02769"/>
    </source>
</evidence>
<dbReference type="InterPro" id="IPR010918">
    <property type="entry name" value="PurM-like_C_dom"/>
</dbReference>
<dbReference type="HAMAP" id="MF_00420">
    <property type="entry name" value="PurL_2"/>
    <property type="match status" value="1"/>
</dbReference>
<feature type="binding site" evidence="2">
    <location>
        <position position="77"/>
    </location>
    <ligand>
        <name>Mg(2+)</name>
        <dbReference type="ChEBI" id="CHEBI:18420"/>
        <label>1</label>
    </ligand>
</feature>
<keyword evidence="6" id="KW-1185">Reference proteome</keyword>
<feature type="binding site" evidence="2">
    <location>
        <position position="507"/>
    </location>
    <ligand>
        <name>ATP</name>
        <dbReference type="ChEBI" id="CHEBI:30616"/>
    </ligand>
</feature>
<dbReference type="GO" id="GO:0004642">
    <property type="term" value="F:phosphoribosylformylglycinamidine synthase activity"/>
    <property type="evidence" value="ECO:0007669"/>
    <property type="project" value="UniProtKB-UniRule"/>
</dbReference>
<dbReference type="AlphaFoldDB" id="A0AAE4MFB9"/>
<evidence type="ECO:0000256" key="1">
    <source>
        <dbReference type="ARBA" id="ARBA00022490"/>
    </source>
</evidence>
<dbReference type="GO" id="GO:0006189">
    <property type="term" value="P:'de novo' IMP biosynthetic process"/>
    <property type="evidence" value="ECO:0007669"/>
    <property type="project" value="UniProtKB-UniRule"/>
</dbReference>
<feature type="binding site" evidence="2">
    <location>
        <position position="36"/>
    </location>
    <ligand>
        <name>ATP</name>
        <dbReference type="ChEBI" id="CHEBI:30616"/>
    </ligand>
</feature>
<dbReference type="GO" id="GO:0005737">
    <property type="term" value="C:cytoplasm"/>
    <property type="evidence" value="ECO:0007669"/>
    <property type="project" value="UniProtKB-SubCell"/>
</dbReference>
<keyword evidence="2" id="KW-0658">Purine biosynthesis</keyword>
<keyword evidence="2 5" id="KW-0436">Ligase</keyword>
<comment type="caution">
    <text evidence="5">The sequence shown here is derived from an EMBL/GenBank/DDBJ whole genome shotgun (WGS) entry which is preliminary data.</text>
</comment>
<feature type="binding site" evidence="2">
    <location>
        <position position="101"/>
    </location>
    <ligand>
        <name>Mg(2+)</name>
        <dbReference type="ChEBI" id="CHEBI:18420"/>
        <label>2</label>
    </ligand>
</feature>
<feature type="binding site" evidence="2">
    <location>
        <position position="510"/>
    </location>
    <ligand>
        <name>substrate</name>
    </ligand>
</feature>
<dbReference type="InterPro" id="IPR010074">
    <property type="entry name" value="PRibForGlyAmidine_synth_PurL"/>
</dbReference>
<dbReference type="Gene3D" id="3.30.1330.10">
    <property type="entry name" value="PurM-like, N-terminal domain"/>
    <property type="match status" value="2"/>
</dbReference>
<organism evidence="5 6">
    <name type="scientific">Methanorbis rubei</name>
    <dbReference type="NCBI Taxonomy" id="3028300"/>
    <lineage>
        <taxon>Archaea</taxon>
        <taxon>Methanobacteriati</taxon>
        <taxon>Methanobacteriota</taxon>
        <taxon>Stenosarchaea group</taxon>
        <taxon>Methanomicrobia</taxon>
        <taxon>Methanomicrobiales</taxon>
        <taxon>Methanocorpusculaceae</taxon>
        <taxon>Methanorbis</taxon>
    </lineage>
</organism>
<feature type="domain" description="PurM-like C-terminal" evidence="4">
    <location>
        <begin position="186"/>
        <end position="338"/>
    </location>
</feature>
<protein>
    <recommendedName>
        <fullName evidence="2">Phosphoribosylformylglycinamidine synthase subunit PurL</fullName>
        <shortName evidence="2">FGAM synthase</shortName>
        <ecNumber evidence="2">6.3.5.3</ecNumber>
    </recommendedName>
    <alternativeName>
        <fullName evidence="2">Formylglycinamide ribonucleotide amidotransferase subunit II</fullName>
        <shortName evidence="2">FGAR amidotransferase II</shortName>
        <shortName evidence="2">FGAR-AT II</shortName>
    </alternativeName>
    <alternativeName>
        <fullName evidence="2">Glutamine amidotransferase PurL</fullName>
    </alternativeName>
    <alternativeName>
        <fullName evidence="2">Phosphoribosylformylglycinamidine synthase subunit II</fullName>
    </alternativeName>
</protein>
<dbReference type="PIRSF" id="PIRSF001587">
    <property type="entry name" value="FGAM_synthase_II"/>
    <property type="match status" value="1"/>
</dbReference>
<feature type="domain" description="PurM-like N-terminal" evidence="3">
    <location>
        <begin position="58"/>
        <end position="173"/>
    </location>
</feature>
<dbReference type="Pfam" id="PF00586">
    <property type="entry name" value="AIRS"/>
    <property type="match status" value="2"/>
</dbReference>
<keyword evidence="2" id="KW-0460">Magnesium</keyword>
<keyword evidence="2" id="KW-0067">ATP-binding</keyword>
<feature type="binding site" evidence="2">
    <location>
        <position position="100"/>
    </location>
    <ligand>
        <name>substrate</name>
    </ligand>
</feature>
<reference evidence="5 6" key="1">
    <citation type="submission" date="2023-06" db="EMBL/GenBank/DDBJ databases">
        <title>Genome sequence of Methancorpusculaceae sp. Cs1.</title>
        <authorList>
            <person name="Protasov E."/>
            <person name="Platt K."/>
            <person name="Poehlein A."/>
            <person name="Daniel R."/>
            <person name="Brune A."/>
        </authorList>
    </citation>
    <scope>NUCLEOTIDE SEQUENCE [LARGE SCALE GENOMIC DNA]</scope>
    <source>
        <strain evidence="5 6">Cs1</strain>
    </source>
</reference>
<keyword evidence="1 2" id="KW-0963">Cytoplasm</keyword>
<feature type="domain" description="PurM-like N-terminal" evidence="3">
    <location>
        <begin position="420"/>
        <end position="532"/>
    </location>
</feature>
<comment type="similarity">
    <text evidence="2">Belongs to the FGAMS family.</text>
</comment>
<dbReference type="GO" id="GO:0005524">
    <property type="term" value="F:ATP binding"/>
    <property type="evidence" value="ECO:0007669"/>
    <property type="project" value="UniProtKB-UniRule"/>
</dbReference>
<proteinExistence type="inferred from homology"/>
<evidence type="ECO:0000313" key="6">
    <source>
        <dbReference type="Proteomes" id="UP001283212"/>
    </source>
</evidence>
<dbReference type="EMBL" id="JAWDKB010000001">
    <property type="protein sequence ID" value="MDV0442703.1"/>
    <property type="molecule type" value="Genomic_DNA"/>
</dbReference>
<accession>A0AAE4MFB9</accession>
<dbReference type="Gene3D" id="3.90.650.10">
    <property type="entry name" value="PurM-like C-terminal domain"/>
    <property type="match status" value="2"/>
</dbReference>
<comment type="subunit">
    <text evidence="2">Monomer. Part of the FGAM synthase complex composed of 1 PurL, 1 PurQ and 2 PurS subunits.</text>
</comment>
<dbReference type="SUPFAM" id="SSF56042">
    <property type="entry name" value="PurM C-terminal domain-like"/>
    <property type="match status" value="2"/>
</dbReference>
<dbReference type="CDD" id="cd02204">
    <property type="entry name" value="PurL_repeat2"/>
    <property type="match status" value="1"/>
</dbReference>
<evidence type="ECO:0000313" key="5">
    <source>
        <dbReference type="EMBL" id="MDV0442703.1"/>
    </source>
</evidence>
<comment type="pathway">
    <text evidence="2">Purine metabolism; IMP biosynthesis via de novo pathway; 5-amino-1-(5-phospho-D-ribosyl)imidazole from N(2)-formyl-N(1)-(5-phospho-D-ribosyl)glycinamide: step 1/2.</text>
</comment>
<feature type="binding site" evidence="2">
    <location>
        <position position="254"/>
    </location>
    <ligand>
        <name>Mg(2+)</name>
        <dbReference type="ChEBI" id="CHEBI:18420"/>
        <label>2</label>
    </ligand>
</feature>
<dbReference type="Pfam" id="PF02769">
    <property type="entry name" value="AIRS_C"/>
    <property type="match status" value="2"/>
</dbReference>
<dbReference type="CDD" id="cd02203">
    <property type="entry name" value="PurL_repeat1"/>
    <property type="match status" value="1"/>
</dbReference>
<dbReference type="InterPro" id="IPR036921">
    <property type="entry name" value="PurM-like_N_sf"/>
</dbReference>
<dbReference type="NCBIfam" id="TIGR01736">
    <property type="entry name" value="FGAM_synth_II"/>
    <property type="match status" value="1"/>
</dbReference>
<comment type="subcellular location">
    <subcellularLocation>
        <location evidence="2">Cytoplasm</location>
    </subcellularLocation>
</comment>
<feature type="binding site" evidence="2">
    <location>
        <position position="508"/>
    </location>
    <ligand>
        <name>Mg(2+)</name>
        <dbReference type="ChEBI" id="CHEBI:18420"/>
        <label>1</label>
    </ligand>
</feature>
<dbReference type="PANTHER" id="PTHR43555:SF1">
    <property type="entry name" value="PHOSPHORIBOSYLFORMYLGLYCINAMIDINE SYNTHASE SUBUNIT PURL"/>
    <property type="match status" value="1"/>
</dbReference>
<feature type="domain" description="PurM-like C-terminal" evidence="4">
    <location>
        <begin position="545"/>
        <end position="668"/>
    </location>
</feature>
<sequence length="695" mass="73669">MLAAKDEAYIHSVLGRELTPLESVAFENLWSEHCSYRSTKKFLRTLPTTGDAVIVGPGDDAAIVQFSDDTFLALAMESHNHPSYINPYSGAATGVGGIVRDVFSMGAQPIAILAPWYFGRIEEEKTKWLMRNATAGAADYANTINVPALSGYQMFDESFMGNPLINVVCLGKMKAGKFMFGKAFKIGSKLLLFGAATGRDGLGGAAFASGDIAKDAGDEGVKNTCVDGNPAVEADLIKTTLELFERGLILACRDLGAAGLGGASSEMCVNVGARIFADAVPLRDTNMNEVEIMLAESQERMIAEVKPEKVADAEAVCKKYGLAYAIVGETTGNDQYVVEFNGKVVCELPIKLLTEGVVENDFSEKPYEAEKPFAKPAGTISELVRKVLSHPDLADNSMHAAQFNSQAQGRTYCVTPFYSVLELDGMGLSAACGCNARHTYLNPHAGAANAVLELASHIVSVGGTPLCALDNLNFGSPEKPEVMWQISESTKGLGDMCRALAIPIVGGNVSLYNESDAYGTSIKPAPAVAMFGKGDLIGWEWPDNGDMIAVVGATKEELGGSVLDAVTGCGGAAPAVGDVKALPAIRELVEKAQVSGCMAITRGGLLYALANLAAQAEVQLKGDAVTKLFSETYGRFLVTFSDEHFLKESGVSYEIIGKITESGKLTIRTDTEVVVLTQQDLFTAGSTITKACRAR</sequence>
<feature type="active site" description="Proton acceptor" evidence="2">
    <location>
        <position position="79"/>
    </location>
</feature>
<evidence type="ECO:0000256" key="2">
    <source>
        <dbReference type="HAMAP-Rule" id="MF_00420"/>
    </source>
</evidence>
<name>A0AAE4MFB9_9EURY</name>
<keyword evidence="2" id="KW-0479">Metal-binding</keyword>
<comment type="caution">
    <text evidence="2">Lacks conserved residue(s) required for the propagation of feature annotation.</text>
</comment>
<comment type="function">
    <text evidence="2">Part of the phosphoribosylformylglycinamidine synthase complex involved in the purines biosynthetic pathway. Catalyzes the ATP-dependent conversion of formylglycinamide ribonucleotide (FGAR) and glutamine to yield formylglycinamidine ribonucleotide (FGAM) and glutamate. The FGAM synthase complex is composed of three subunits. PurQ produces an ammonia molecule by converting glutamine to glutamate. PurL transfers the ammonia molecule to FGAR to form FGAM in an ATP-dependent manner. PurS interacts with PurQ and PurL and is thought to assist in the transfer of the ammonia molecule from PurQ to PurL.</text>
</comment>
<dbReference type="NCBIfam" id="NF002290">
    <property type="entry name" value="PRK01213.1"/>
    <property type="match status" value="1"/>
</dbReference>
<dbReference type="SUPFAM" id="SSF55326">
    <property type="entry name" value="PurM N-terminal domain-like"/>
    <property type="match status" value="2"/>
</dbReference>
<feature type="active site" evidence="2">
    <location>
        <position position="33"/>
    </location>
</feature>
<dbReference type="PANTHER" id="PTHR43555">
    <property type="entry name" value="PHOSPHORIBOSYLFORMYLGLYCINAMIDINE SYNTHASE SUBUNIT PURL"/>
    <property type="match status" value="1"/>
</dbReference>
<dbReference type="Proteomes" id="UP001283212">
    <property type="component" value="Unassembled WGS sequence"/>
</dbReference>
<feature type="binding site" evidence="2">
    <location>
        <begin position="78"/>
        <end position="81"/>
    </location>
    <ligand>
        <name>substrate</name>
    </ligand>
</feature>
<keyword evidence="2" id="KW-0547">Nucleotide-binding</keyword>
<dbReference type="GO" id="GO:0000287">
    <property type="term" value="F:magnesium ion binding"/>
    <property type="evidence" value="ECO:0007669"/>
    <property type="project" value="UniProtKB-UniRule"/>
</dbReference>
<feature type="binding site" evidence="2">
    <location>
        <begin position="296"/>
        <end position="298"/>
    </location>
    <ligand>
        <name>substrate</name>
    </ligand>
</feature>
<comment type="catalytic activity">
    <reaction evidence="2">
        <text>N(2)-formyl-N(1)-(5-phospho-beta-D-ribosyl)glycinamide + L-glutamine + ATP + H2O = 2-formamido-N(1)-(5-O-phospho-beta-D-ribosyl)acetamidine + L-glutamate + ADP + phosphate + H(+)</text>
        <dbReference type="Rhea" id="RHEA:17129"/>
        <dbReference type="ChEBI" id="CHEBI:15377"/>
        <dbReference type="ChEBI" id="CHEBI:15378"/>
        <dbReference type="ChEBI" id="CHEBI:29985"/>
        <dbReference type="ChEBI" id="CHEBI:30616"/>
        <dbReference type="ChEBI" id="CHEBI:43474"/>
        <dbReference type="ChEBI" id="CHEBI:58359"/>
        <dbReference type="ChEBI" id="CHEBI:147286"/>
        <dbReference type="ChEBI" id="CHEBI:147287"/>
        <dbReference type="ChEBI" id="CHEBI:456216"/>
        <dbReference type="EC" id="6.3.5.3"/>
    </reaction>
</comment>
<dbReference type="InterPro" id="IPR036676">
    <property type="entry name" value="PurM-like_C_sf"/>
</dbReference>
<dbReference type="RefSeq" id="WP_338095256.1">
    <property type="nucleotide sequence ID" value="NZ_JAWDKB010000001.1"/>
</dbReference>
<dbReference type="EC" id="6.3.5.3" evidence="2"/>
<dbReference type="InterPro" id="IPR016188">
    <property type="entry name" value="PurM-like_N"/>
</dbReference>
<feature type="binding site" evidence="2">
    <location>
        <position position="470"/>
    </location>
    <ligand>
        <name>ATP</name>
        <dbReference type="ChEBI" id="CHEBI:30616"/>
    </ligand>
</feature>